<feature type="compositionally biased region" description="Basic and acidic residues" evidence="1">
    <location>
        <begin position="92"/>
        <end position="101"/>
    </location>
</feature>
<dbReference type="InterPro" id="IPR041677">
    <property type="entry name" value="DNA2/NAM7_AAA_11"/>
</dbReference>
<name>A0A7Z8YEE4_CAPOC</name>
<dbReference type="SUPFAM" id="SSF52540">
    <property type="entry name" value="P-loop containing nucleoside triphosphate hydrolases"/>
    <property type="match status" value="1"/>
</dbReference>
<evidence type="ECO:0000313" key="5">
    <source>
        <dbReference type="Proteomes" id="UP000276733"/>
    </source>
</evidence>
<keyword evidence="4" id="KW-0347">Helicase</keyword>
<dbReference type="EMBL" id="UYIQ01000001">
    <property type="protein sequence ID" value="VDG81913.1"/>
    <property type="molecule type" value="Genomic_DNA"/>
</dbReference>
<feature type="domain" description="DNA2/NAM7 helicase-like C-terminal" evidence="3">
    <location>
        <begin position="972"/>
        <end position="1162"/>
    </location>
</feature>
<dbReference type="InterPro" id="IPR047187">
    <property type="entry name" value="SF1_C_Upf1"/>
</dbReference>
<organism evidence="4 5">
    <name type="scientific">Capnocytophaga ochracea</name>
    <dbReference type="NCBI Taxonomy" id="1018"/>
    <lineage>
        <taxon>Bacteria</taxon>
        <taxon>Pseudomonadati</taxon>
        <taxon>Bacteroidota</taxon>
        <taxon>Flavobacteriia</taxon>
        <taxon>Flavobacteriales</taxon>
        <taxon>Flavobacteriaceae</taxon>
        <taxon>Capnocytophaga</taxon>
    </lineage>
</organism>
<keyword evidence="4" id="KW-0547">Nucleotide-binding</keyword>
<dbReference type="InterPro" id="IPR045055">
    <property type="entry name" value="DNA2/NAM7-like"/>
</dbReference>
<dbReference type="RefSeq" id="WP_181831480.1">
    <property type="nucleotide sequence ID" value="NZ_UYIQ01000001.1"/>
</dbReference>
<dbReference type="InterPro" id="IPR025103">
    <property type="entry name" value="DUF4011"/>
</dbReference>
<gene>
    <name evidence="4" type="ORF">NCTC11458_01209</name>
</gene>
<dbReference type="InterPro" id="IPR027417">
    <property type="entry name" value="P-loop_NTPase"/>
</dbReference>
<feature type="region of interest" description="Disordered" evidence="1">
    <location>
        <begin position="73"/>
        <end position="101"/>
    </location>
</feature>
<reference evidence="4 5" key="1">
    <citation type="submission" date="2018-11" db="EMBL/GenBank/DDBJ databases">
        <authorList>
            <consortium name="Pathogen Informatics"/>
        </authorList>
    </citation>
    <scope>NUCLEOTIDE SEQUENCE [LARGE SCALE GENOMIC DNA]</scope>
    <source>
        <strain evidence="4 5">NCTC11458</strain>
    </source>
</reference>
<dbReference type="Gene3D" id="3.40.50.300">
    <property type="entry name" value="P-loop containing nucleotide triphosphate hydrolases"/>
    <property type="match status" value="3"/>
</dbReference>
<evidence type="ECO:0000259" key="2">
    <source>
        <dbReference type="Pfam" id="PF13086"/>
    </source>
</evidence>
<evidence type="ECO:0000313" key="4">
    <source>
        <dbReference type="EMBL" id="VDG81913.1"/>
    </source>
</evidence>
<feature type="domain" description="DNA2/NAM7 helicase helicase" evidence="2">
    <location>
        <begin position="317"/>
        <end position="582"/>
    </location>
</feature>
<dbReference type="Proteomes" id="UP000276733">
    <property type="component" value="Unassembled WGS sequence"/>
</dbReference>
<evidence type="ECO:0000256" key="1">
    <source>
        <dbReference type="SAM" id="MobiDB-lite"/>
    </source>
</evidence>
<comment type="caution">
    <text evidence="4">The sequence shown here is derived from an EMBL/GenBank/DDBJ whole genome shotgun (WGS) entry which is preliminary data.</text>
</comment>
<dbReference type="GO" id="GO:0004386">
    <property type="term" value="F:helicase activity"/>
    <property type="evidence" value="ECO:0007669"/>
    <property type="project" value="UniProtKB-KW"/>
</dbReference>
<dbReference type="CDD" id="cd18808">
    <property type="entry name" value="SF1_C_Upf1"/>
    <property type="match status" value="1"/>
</dbReference>
<dbReference type="Pfam" id="PF13195">
    <property type="entry name" value="DUF4011"/>
    <property type="match status" value="1"/>
</dbReference>
<evidence type="ECO:0000259" key="3">
    <source>
        <dbReference type="Pfam" id="PF13087"/>
    </source>
</evidence>
<protein>
    <submittedName>
        <fullName evidence="4">Putative DNA helicase</fullName>
    </submittedName>
</protein>
<dbReference type="Pfam" id="PF13087">
    <property type="entry name" value="AAA_12"/>
    <property type="match status" value="1"/>
</dbReference>
<dbReference type="PANTHER" id="PTHR10887">
    <property type="entry name" value="DNA2/NAM7 HELICASE FAMILY"/>
    <property type="match status" value="1"/>
</dbReference>
<dbReference type="Pfam" id="PF13086">
    <property type="entry name" value="AAA_11"/>
    <property type="match status" value="1"/>
</dbReference>
<proteinExistence type="predicted"/>
<accession>A0A7Z8YEE4</accession>
<keyword evidence="4" id="KW-0067">ATP-binding</keyword>
<sequence length="1312" mass="150689">MNQEVFTALQNKLKVGNRRGVHLNALPGASRYKFDIARLSAIFKSLPERFILDLLTLRNLNFSFSIHDTESTDIDHRGAGSRTPEEGQAVKVNEKEEGKSVKEKGTREVALEKLVDSIENLMFQSEVITSEKGVNTLGFGFPILLRRDMGDGQLTAAPILIWSVKIKPATQMNTWVISRSEEDPIYLNEVLTNHLQNDSGVSLKPIPDEMLEDGKIDKPELHSLCSDILNQLKVTQNLDFLLNNYTEILPLKTKAAYEDLLPNKGDAFIEKCGILSLFEVQKQNIINDYESLKKEFVPLQTTANEQFQSLSAIETDPSQQSILESLKSQQKILIQGPPGTGKSQTLTAILINALENKQKTLVVCEKQTALEVLYNALQNKGLGRYCTMIKDAIADRRFIVDAVRNHIDNAEFKKETPAFLENLLAEQVQAMRKITTDINAIHHKLNQPLLNQLSWTDVMAELMHYETDREELDLSAFSFQFTDEEFASLTPLWQQGEALYQRYAPYAQNHLFNPKKLTATNLFNTQQQLAEAFKQYAQQWEVIQQQIAVYKAYYLHKRKEEFIQQLDTLAQYRNEYELITATLPPTSPVYQPEVTKGFFYKLSALFSAEKKQVLKTQKRLQELCTAIKALSLHRNFSSIAISDNLLLNKTVIAEYTPAITQAQTDFDSKVNADFAALDLLNYYERSFVNADLDKLISEVKSLKNRIEADSWLDAVNFGNTFAEFKAFITRSLATYNSYQADPAQPLVAQYEWFAFFQSLNDFQERIVLSLTKVTHWEASFLYAYYTLLLQRNADDTLNFNERDYADFKKKVHYFASTQKDFIEGYWNTQQRKAVKTFEETNKELTVANLYNKRKSEKHNRLTLRQIAMKDTDLFTSFFPIILTTPDACCNLFEGKNFYFDNVVFDEASQLKLEDNLPAMLKGKTIIIAGDEHQMPPSNYFSKVFDGTAEDDDDNEEEDEVLTYKNAMLNIESLLDYALEYQFSKNHLDFHYRSKHPYLIDFSNHAFYNARLRPLPSTESRTPIHFTQVNGTFDEHINREEAAEVLRILSQIEPRADGSYPSVGIATFNITQRNYIRKQILQKQNDPTQTAFREKINALEQAGLFIKNLENIQGDERDIIILSVTYGKKKGGKFVQSFGPLNFTKGYKLLNVIITRAKEQIYVCNSIPEELLATYKEALAQEGANNRRAVLYAYLAYARAVSDGNDALRREILSELDLYGHKHTDIDQQSKSAFKEQTYRQLKEKYPDQRITMDYEFGGYTIDILLAPKEGKPIAVECLSKPLYNNDLAYLEDLHKEKILLNAGFDYKRKWAK</sequence>
<keyword evidence="4" id="KW-0378">Hydrolase</keyword>
<dbReference type="InterPro" id="IPR041679">
    <property type="entry name" value="DNA2/NAM7-like_C"/>
</dbReference>